<protein>
    <submittedName>
        <fullName evidence="2">Uncharacterized protein</fullName>
    </submittedName>
</protein>
<dbReference type="AlphaFoldDB" id="A0A9Q1GDJ1"/>
<keyword evidence="3" id="KW-1185">Reference proteome</keyword>
<comment type="caution">
    <text evidence="2">The sequence shown here is derived from an EMBL/GenBank/DDBJ whole genome shotgun (WGS) entry which is preliminary data.</text>
</comment>
<accession>A0A9Q1GDJ1</accession>
<feature type="region of interest" description="Disordered" evidence="1">
    <location>
        <begin position="43"/>
        <end position="77"/>
    </location>
</feature>
<reference evidence="2" key="1">
    <citation type="journal article" date="2023" name="Science">
        <title>Genome structures resolve the early diversification of teleost fishes.</title>
        <authorList>
            <person name="Parey E."/>
            <person name="Louis A."/>
            <person name="Montfort J."/>
            <person name="Bouchez O."/>
            <person name="Roques C."/>
            <person name="Iampietro C."/>
            <person name="Lluch J."/>
            <person name="Castinel A."/>
            <person name="Donnadieu C."/>
            <person name="Desvignes T."/>
            <person name="Floi Bucao C."/>
            <person name="Jouanno E."/>
            <person name="Wen M."/>
            <person name="Mejri S."/>
            <person name="Dirks R."/>
            <person name="Jansen H."/>
            <person name="Henkel C."/>
            <person name="Chen W.J."/>
            <person name="Zahm M."/>
            <person name="Cabau C."/>
            <person name="Klopp C."/>
            <person name="Thompson A.W."/>
            <person name="Robinson-Rechavi M."/>
            <person name="Braasch I."/>
            <person name="Lecointre G."/>
            <person name="Bobe J."/>
            <person name="Postlethwait J.H."/>
            <person name="Berthelot C."/>
            <person name="Roest Crollius H."/>
            <person name="Guiguen Y."/>
        </authorList>
    </citation>
    <scope>NUCLEOTIDE SEQUENCE</scope>
    <source>
        <strain evidence="2">WJC10195</strain>
    </source>
</reference>
<feature type="region of interest" description="Disordered" evidence="1">
    <location>
        <begin position="102"/>
        <end position="131"/>
    </location>
</feature>
<evidence type="ECO:0000313" key="2">
    <source>
        <dbReference type="EMBL" id="KAJ8381713.1"/>
    </source>
</evidence>
<gene>
    <name evidence="2" type="ORF">SKAU_G00024910</name>
</gene>
<proteinExistence type="predicted"/>
<evidence type="ECO:0000256" key="1">
    <source>
        <dbReference type="SAM" id="MobiDB-lite"/>
    </source>
</evidence>
<evidence type="ECO:0000313" key="3">
    <source>
        <dbReference type="Proteomes" id="UP001152622"/>
    </source>
</evidence>
<sequence>MFGLCRKSCASEKPVENGPGFGRQERAGTSVLCDVPRRELTPLREEGDVRPSCTPTPPFPTPRAECAGLSENPMANSCSADRRDAALEFFPGRSEARWAGLRSTREGTLRGAGNVTKSSSSDITPHPAPNV</sequence>
<dbReference type="Proteomes" id="UP001152622">
    <property type="component" value="Chromosome 1"/>
</dbReference>
<name>A0A9Q1GDJ1_SYNKA</name>
<dbReference type="EMBL" id="JAINUF010000001">
    <property type="protein sequence ID" value="KAJ8381713.1"/>
    <property type="molecule type" value="Genomic_DNA"/>
</dbReference>
<organism evidence="2 3">
    <name type="scientific">Synaphobranchus kaupii</name>
    <name type="common">Kaup's arrowtooth eel</name>
    <dbReference type="NCBI Taxonomy" id="118154"/>
    <lineage>
        <taxon>Eukaryota</taxon>
        <taxon>Metazoa</taxon>
        <taxon>Chordata</taxon>
        <taxon>Craniata</taxon>
        <taxon>Vertebrata</taxon>
        <taxon>Euteleostomi</taxon>
        <taxon>Actinopterygii</taxon>
        <taxon>Neopterygii</taxon>
        <taxon>Teleostei</taxon>
        <taxon>Anguilliformes</taxon>
        <taxon>Synaphobranchidae</taxon>
        <taxon>Synaphobranchus</taxon>
    </lineage>
</organism>